<evidence type="ECO:0000313" key="5">
    <source>
        <dbReference type="Proteomes" id="UP001642502"/>
    </source>
</evidence>
<reference evidence="4 5" key="1">
    <citation type="submission" date="2024-01" db="EMBL/GenBank/DDBJ databases">
        <authorList>
            <person name="Allen C."/>
            <person name="Tagirdzhanova G."/>
        </authorList>
    </citation>
    <scope>NUCLEOTIDE SEQUENCE [LARGE SCALE GENOMIC DNA]</scope>
    <source>
        <strain evidence="4 5">CBS 119000</strain>
    </source>
</reference>
<feature type="region of interest" description="Disordered" evidence="2">
    <location>
        <begin position="133"/>
        <end position="166"/>
    </location>
</feature>
<dbReference type="PANTHER" id="PTHR43991:SF12">
    <property type="entry name" value="WD REPEAT PROTEIN (AFU_ORTHOLOGUE AFUA_8G05640)"/>
    <property type="match status" value="1"/>
</dbReference>
<keyword evidence="5" id="KW-1185">Reference proteome</keyword>
<keyword evidence="1" id="KW-0853">WD repeat</keyword>
<dbReference type="InterPro" id="IPR036322">
    <property type="entry name" value="WD40_repeat_dom_sf"/>
</dbReference>
<gene>
    <name evidence="4" type="ORF">SEPCBS119000_000531</name>
</gene>
<dbReference type="PROSITE" id="PS50294">
    <property type="entry name" value="WD_REPEATS_REGION"/>
    <property type="match status" value="1"/>
</dbReference>
<evidence type="ECO:0000256" key="2">
    <source>
        <dbReference type="SAM" id="MobiDB-lite"/>
    </source>
</evidence>
<dbReference type="SMART" id="SM00320">
    <property type="entry name" value="WD40"/>
    <property type="match status" value="3"/>
</dbReference>
<dbReference type="InterPro" id="IPR019417">
    <property type="entry name" value="DUF2415"/>
</dbReference>
<feature type="region of interest" description="Disordered" evidence="2">
    <location>
        <begin position="1"/>
        <end position="98"/>
    </location>
</feature>
<evidence type="ECO:0000256" key="1">
    <source>
        <dbReference type="PROSITE-ProRule" id="PRU00221"/>
    </source>
</evidence>
<feature type="domain" description="DUF2415" evidence="3">
    <location>
        <begin position="577"/>
        <end position="614"/>
    </location>
</feature>
<evidence type="ECO:0000259" key="3">
    <source>
        <dbReference type="Pfam" id="PF10313"/>
    </source>
</evidence>
<feature type="compositionally biased region" description="Pro residues" evidence="2">
    <location>
        <begin position="154"/>
        <end position="163"/>
    </location>
</feature>
<dbReference type="Gene3D" id="2.130.10.10">
    <property type="entry name" value="YVTN repeat-like/Quinoprotein amine dehydrogenase"/>
    <property type="match status" value="1"/>
</dbReference>
<dbReference type="Pfam" id="PF00400">
    <property type="entry name" value="WD40"/>
    <property type="match status" value="1"/>
</dbReference>
<organism evidence="4 5">
    <name type="scientific">Sporothrix epigloea</name>
    <dbReference type="NCBI Taxonomy" id="1892477"/>
    <lineage>
        <taxon>Eukaryota</taxon>
        <taxon>Fungi</taxon>
        <taxon>Dikarya</taxon>
        <taxon>Ascomycota</taxon>
        <taxon>Pezizomycotina</taxon>
        <taxon>Sordariomycetes</taxon>
        <taxon>Sordariomycetidae</taxon>
        <taxon>Ophiostomatales</taxon>
        <taxon>Ophiostomataceae</taxon>
        <taxon>Sporothrix</taxon>
    </lineage>
</organism>
<dbReference type="PROSITE" id="PS50082">
    <property type="entry name" value="WD_REPEATS_2"/>
    <property type="match status" value="1"/>
</dbReference>
<dbReference type="SUPFAM" id="SSF50978">
    <property type="entry name" value="WD40 repeat-like"/>
    <property type="match status" value="1"/>
</dbReference>
<feature type="region of interest" description="Disordered" evidence="2">
    <location>
        <begin position="665"/>
        <end position="684"/>
    </location>
</feature>
<comment type="caution">
    <text evidence="4">The sequence shown here is derived from an EMBL/GenBank/DDBJ whole genome shotgun (WGS) entry which is preliminary data.</text>
</comment>
<feature type="compositionally biased region" description="Low complexity" evidence="2">
    <location>
        <begin position="143"/>
        <end position="153"/>
    </location>
</feature>
<name>A0ABP0D6N4_9PEZI</name>
<feature type="repeat" description="WD" evidence="1">
    <location>
        <begin position="522"/>
        <end position="554"/>
    </location>
</feature>
<dbReference type="Proteomes" id="UP001642502">
    <property type="component" value="Unassembled WGS sequence"/>
</dbReference>
<dbReference type="Pfam" id="PF10313">
    <property type="entry name" value="DUF2415"/>
    <property type="match status" value="1"/>
</dbReference>
<dbReference type="InterPro" id="IPR001680">
    <property type="entry name" value="WD40_rpt"/>
</dbReference>
<accession>A0ABP0D6N4</accession>
<evidence type="ECO:0000313" key="4">
    <source>
        <dbReference type="EMBL" id="CAK7263519.1"/>
    </source>
</evidence>
<proteinExistence type="predicted"/>
<feature type="compositionally biased region" description="Polar residues" evidence="2">
    <location>
        <begin position="78"/>
        <end position="98"/>
    </location>
</feature>
<dbReference type="InterPro" id="IPR015943">
    <property type="entry name" value="WD40/YVTN_repeat-like_dom_sf"/>
</dbReference>
<dbReference type="PANTHER" id="PTHR43991">
    <property type="entry name" value="WD REPEAT PROTEIN (AFU_ORTHOLOGUE AFUA_8G05640)-RELATED"/>
    <property type="match status" value="1"/>
</dbReference>
<dbReference type="EMBL" id="CAWUON010000003">
    <property type="protein sequence ID" value="CAK7263519.1"/>
    <property type="molecule type" value="Genomic_DNA"/>
</dbReference>
<sequence length="707" mass="76317">MAHLLAEGSMPIDDDPSSTPQPSEPAPETDSHLIGDGVAQPSTQSPPDAVASPQFQQLHTGPWAPPAAAHASVGHNPASLQPSAPMNSPSSPGQITTNSNLPTYIPVVDMHTQNINDIYASLAQLIEAVAQNSTAHHHPGGPAPTATASASPQGPTPIAPSVPPSTTNSTVASFNAFIASQVANLTPVTPAFTGITNNNAATTLFNLGPANANLKQFLTSWGRLGLQRRRGQQAVNTPDLSAITAELSNFKKEVKYGDLKGDDLDLQGINWTSMGVCRREARTFREMIYQNYCANESDTWKPFPTQIMPQNTETYFRFKKFETRKPGYLVHFQLRHLLAAPSRSRILYADRKGIVRQYDAVNDKTDIALRFPPSSRTLITAIAAGEGHIVAGGLEGEYCTTKMESVYGGGEGFDNHSSYGLANLQSGISNHIQVHSRRSGGAPVAALASNDSHLRLLDLTTQKVVSDVAFAFPINCSAVSPDRKLRVVVGDDRLAYIVAAEHERSPLLPDDAFSKPDVLQTLGGHKDFGFACAWADDGYTLATGHQDRAIKIWDSRKTCSASGVWTPIATLRTSMASARSLHFSPAGSGKRLLVAAEEADMINIIDAQTFQKRQAFDLFGELAGVTFTDNGQDLFALCTDSERGGILHLQRDGIISSAVGFDESPHPARPGFSRYDWPEPGDPHSRLRNRGMRRRLRTAATMNLQPF</sequence>
<protein>
    <recommendedName>
        <fullName evidence="3">DUF2415 domain-containing protein</fullName>
    </recommendedName>
</protein>